<dbReference type="GO" id="GO:0008270">
    <property type="term" value="F:zinc ion binding"/>
    <property type="evidence" value="ECO:0007669"/>
    <property type="project" value="InterPro"/>
</dbReference>
<evidence type="ECO:0000313" key="4">
    <source>
        <dbReference type="EMBL" id="KAH7241335.1"/>
    </source>
</evidence>
<dbReference type="GO" id="GO:0006351">
    <property type="term" value="P:DNA-templated transcription"/>
    <property type="evidence" value="ECO:0007669"/>
    <property type="project" value="InterPro"/>
</dbReference>
<gene>
    <name evidence="4" type="ORF">BKA59DRAFT_478505</name>
</gene>
<proteinExistence type="predicted"/>
<evidence type="ECO:0000256" key="2">
    <source>
        <dbReference type="SAM" id="MobiDB-lite"/>
    </source>
</evidence>
<dbReference type="PANTHER" id="PTHR46910:SF13">
    <property type="entry name" value="SPECIFIC TRANSCRIPTION FACTOR, PUTATIVE (AFU_ORTHOLOGUE AFUA_4G06190)-RELATED"/>
    <property type="match status" value="1"/>
</dbReference>
<feature type="domain" description="Xylanolytic transcriptional activator regulatory" evidence="3">
    <location>
        <begin position="238"/>
        <end position="304"/>
    </location>
</feature>
<keyword evidence="5" id="KW-1185">Reference proteome</keyword>
<dbReference type="GO" id="GO:0003677">
    <property type="term" value="F:DNA binding"/>
    <property type="evidence" value="ECO:0007669"/>
    <property type="project" value="InterPro"/>
</dbReference>
<dbReference type="OrthoDB" id="39175at2759"/>
<feature type="compositionally biased region" description="Polar residues" evidence="2">
    <location>
        <begin position="75"/>
        <end position="93"/>
    </location>
</feature>
<evidence type="ECO:0000256" key="1">
    <source>
        <dbReference type="ARBA" id="ARBA00023242"/>
    </source>
</evidence>
<dbReference type="Pfam" id="PF04082">
    <property type="entry name" value="Fungal_trans"/>
    <property type="match status" value="1"/>
</dbReference>
<keyword evidence="1" id="KW-0539">Nucleus</keyword>
<dbReference type="GO" id="GO:0003700">
    <property type="term" value="F:DNA-binding transcription factor activity"/>
    <property type="evidence" value="ECO:0007669"/>
    <property type="project" value="InterPro"/>
</dbReference>
<dbReference type="CDD" id="cd12148">
    <property type="entry name" value="fungal_TF_MHR"/>
    <property type="match status" value="1"/>
</dbReference>
<dbReference type="AlphaFoldDB" id="A0A8K0WA03"/>
<sequence>MPECLHKLSLSTCDTLPIFPLFPPRVKGHSDRARKPGGATRKLRGIGTELALRPLGSVLTSGNFDDFIRFTEDQLSQASQQSDTPSTNHSSDGPVSRKLHILFVQGNISPRGVVEALDESFWVRVLRIYDEEVGMMYPFLNIDRLSHEMLQRRRRFLLEDPPSSSLYGERIEIITFLVLAIFSSFEGSKAAEVTNPLVEKAFISTTPKICLESPSLSDLTLLILICIFFFLNDREKEAWRIIGSILRLVHEQVCQEEEISVKSIPDIFFWSLYTLDRRWSFGTGPPFALQDCEIIRQPLATDDSSLSLAYLKEMVSFCRIASDVRSYFLGTLSSRIHDAGSTQDYLQFRVNQWQQNLPHRLKFNSVHDKLNVAIEKRGDYKLRLMLYLRANQMQTIILRKAASRFGSNNIDTSNFEIMIRVARDSIQVLAGLARETDSTVAGDSLRPVPSTEMSRADQDFIFLEADANRPAGHMTNLVRDPALPNGAVTANIPIGLFDLDTVDATWADTDPSLFTNLSQILGSCEGFTFF</sequence>
<dbReference type="EMBL" id="JAGPXF010000005">
    <property type="protein sequence ID" value="KAH7241335.1"/>
    <property type="molecule type" value="Genomic_DNA"/>
</dbReference>
<dbReference type="InterPro" id="IPR007219">
    <property type="entry name" value="XnlR_reg_dom"/>
</dbReference>
<dbReference type="InterPro" id="IPR050987">
    <property type="entry name" value="AtrR-like"/>
</dbReference>
<dbReference type="SMART" id="SM00906">
    <property type="entry name" value="Fungal_trans"/>
    <property type="match status" value="1"/>
</dbReference>
<dbReference type="PANTHER" id="PTHR46910">
    <property type="entry name" value="TRANSCRIPTION FACTOR PDR1"/>
    <property type="match status" value="1"/>
</dbReference>
<name>A0A8K0WA03_9HYPO</name>
<reference evidence="4" key="1">
    <citation type="journal article" date="2021" name="Nat. Commun.">
        <title>Genetic determinants of endophytism in the Arabidopsis root mycobiome.</title>
        <authorList>
            <person name="Mesny F."/>
            <person name="Miyauchi S."/>
            <person name="Thiergart T."/>
            <person name="Pickel B."/>
            <person name="Atanasova L."/>
            <person name="Karlsson M."/>
            <person name="Huettel B."/>
            <person name="Barry K.W."/>
            <person name="Haridas S."/>
            <person name="Chen C."/>
            <person name="Bauer D."/>
            <person name="Andreopoulos W."/>
            <person name="Pangilinan J."/>
            <person name="LaButti K."/>
            <person name="Riley R."/>
            <person name="Lipzen A."/>
            <person name="Clum A."/>
            <person name="Drula E."/>
            <person name="Henrissat B."/>
            <person name="Kohler A."/>
            <person name="Grigoriev I.V."/>
            <person name="Martin F.M."/>
            <person name="Hacquard S."/>
        </authorList>
    </citation>
    <scope>NUCLEOTIDE SEQUENCE</scope>
    <source>
        <strain evidence="4">MPI-SDFR-AT-0068</strain>
    </source>
</reference>
<comment type="caution">
    <text evidence="4">The sequence shown here is derived from an EMBL/GenBank/DDBJ whole genome shotgun (WGS) entry which is preliminary data.</text>
</comment>
<evidence type="ECO:0000259" key="3">
    <source>
        <dbReference type="SMART" id="SM00906"/>
    </source>
</evidence>
<dbReference type="Proteomes" id="UP000813427">
    <property type="component" value="Unassembled WGS sequence"/>
</dbReference>
<protein>
    <recommendedName>
        <fullName evidence="3">Xylanolytic transcriptional activator regulatory domain-containing protein</fullName>
    </recommendedName>
</protein>
<feature type="region of interest" description="Disordered" evidence="2">
    <location>
        <begin position="75"/>
        <end position="94"/>
    </location>
</feature>
<organism evidence="4 5">
    <name type="scientific">Fusarium tricinctum</name>
    <dbReference type="NCBI Taxonomy" id="61284"/>
    <lineage>
        <taxon>Eukaryota</taxon>
        <taxon>Fungi</taxon>
        <taxon>Dikarya</taxon>
        <taxon>Ascomycota</taxon>
        <taxon>Pezizomycotina</taxon>
        <taxon>Sordariomycetes</taxon>
        <taxon>Hypocreomycetidae</taxon>
        <taxon>Hypocreales</taxon>
        <taxon>Nectriaceae</taxon>
        <taxon>Fusarium</taxon>
        <taxon>Fusarium tricinctum species complex</taxon>
    </lineage>
</organism>
<evidence type="ECO:0000313" key="5">
    <source>
        <dbReference type="Proteomes" id="UP000813427"/>
    </source>
</evidence>
<accession>A0A8K0WA03</accession>